<dbReference type="RefSeq" id="WP_142104608.1">
    <property type="nucleotide sequence ID" value="NZ_VFPH01000002.1"/>
</dbReference>
<keyword evidence="2" id="KW-0349">Heme</keyword>
<dbReference type="Proteomes" id="UP000319818">
    <property type="component" value="Unassembled WGS sequence"/>
</dbReference>
<dbReference type="PRINTS" id="PR00385">
    <property type="entry name" value="P450"/>
</dbReference>
<sequence>MLPAPSPCGPPHRVSLPGGAEGWLVTRHADARAVLADPRFVRDPARVARLRGHPVPHDGRARTLLHLDAPEHTWVRRAVNPAFTARRAERHGSLIDELAATLVERCQGSGRADLVCDLAVPLAVGVLCEVVGLPPGDHARFGPFVRQVHRIDGGAEAGRRTLEAIDALDRYLRERMAAGATGVLGELAGADRLTADELLAFGRDLLVGGYESTANLISGGLALLLAEPARHERLRRDPGLVDAVVEECLRQVAPFPLLEARYAADEVEVGGAVFGRGDAVVVDVAAANRDPDRFTAGAGWDPDGAAGHLSFGHGAHHCLGAVLARREAQAAFRAVLAFDGLRLGCAPDELVWDPGLSPTLRALPVRFTPRADA</sequence>
<dbReference type="GO" id="GO:0005506">
    <property type="term" value="F:iron ion binding"/>
    <property type="evidence" value="ECO:0007669"/>
    <property type="project" value="InterPro"/>
</dbReference>
<dbReference type="InterPro" id="IPR001128">
    <property type="entry name" value="Cyt_P450"/>
</dbReference>
<dbReference type="InterPro" id="IPR036396">
    <property type="entry name" value="Cyt_P450_sf"/>
</dbReference>
<proteinExistence type="inferred from homology"/>
<comment type="caution">
    <text evidence="3">The sequence shown here is derived from an EMBL/GenBank/DDBJ whole genome shotgun (WGS) entry which is preliminary data.</text>
</comment>
<accession>A0A543FVH7</accession>
<gene>
    <name evidence="3" type="ORF">FB388_5066</name>
</gene>
<dbReference type="AlphaFoldDB" id="A0A543FVH7"/>
<dbReference type="PANTHER" id="PTHR46696:SF1">
    <property type="entry name" value="CYTOCHROME P450 YJIB-RELATED"/>
    <property type="match status" value="1"/>
</dbReference>
<dbReference type="Gene3D" id="1.10.630.10">
    <property type="entry name" value="Cytochrome P450"/>
    <property type="match status" value="1"/>
</dbReference>
<evidence type="ECO:0000313" key="4">
    <source>
        <dbReference type="Proteomes" id="UP000319818"/>
    </source>
</evidence>
<dbReference type="GO" id="GO:0020037">
    <property type="term" value="F:heme binding"/>
    <property type="evidence" value="ECO:0007669"/>
    <property type="project" value="InterPro"/>
</dbReference>
<comment type="similarity">
    <text evidence="1 2">Belongs to the cytochrome P450 family.</text>
</comment>
<dbReference type="InterPro" id="IPR017972">
    <property type="entry name" value="Cyt_P450_CS"/>
</dbReference>
<dbReference type="InterPro" id="IPR002397">
    <property type="entry name" value="Cyt_P450_B"/>
</dbReference>
<name>A0A543FVH7_9PSEU</name>
<dbReference type="SUPFAM" id="SSF48264">
    <property type="entry name" value="Cytochrome P450"/>
    <property type="match status" value="1"/>
</dbReference>
<keyword evidence="2" id="KW-0479">Metal-binding</keyword>
<dbReference type="EMBL" id="VFPH01000002">
    <property type="protein sequence ID" value="TQM37847.1"/>
    <property type="molecule type" value="Genomic_DNA"/>
</dbReference>
<evidence type="ECO:0000256" key="2">
    <source>
        <dbReference type="RuleBase" id="RU000461"/>
    </source>
</evidence>
<reference evidence="3 4" key="1">
    <citation type="submission" date="2019-06" db="EMBL/GenBank/DDBJ databases">
        <title>Sequencing the genomes of 1000 actinobacteria strains.</title>
        <authorList>
            <person name="Klenk H.-P."/>
        </authorList>
    </citation>
    <scope>NUCLEOTIDE SEQUENCE [LARGE SCALE GENOMIC DNA]</scope>
    <source>
        <strain evidence="3 4">DSM 45511</strain>
    </source>
</reference>
<protein>
    <submittedName>
        <fullName evidence="3">Cytochrome P450</fullName>
    </submittedName>
</protein>
<keyword evidence="4" id="KW-1185">Reference proteome</keyword>
<keyword evidence="2" id="KW-0503">Monooxygenase</keyword>
<dbReference type="PANTHER" id="PTHR46696">
    <property type="entry name" value="P450, PUTATIVE (EUROFUNG)-RELATED"/>
    <property type="match status" value="1"/>
</dbReference>
<dbReference type="PRINTS" id="PR00359">
    <property type="entry name" value="BP450"/>
</dbReference>
<dbReference type="GO" id="GO:0016705">
    <property type="term" value="F:oxidoreductase activity, acting on paired donors, with incorporation or reduction of molecular oxygen"/>
    <property type="evidence" value="ECO:0007669"/>
    <property type="project" value="InterPro"/>
</dbReference>
<keyword evidence="2" id="KW-0408">Iron</keyword>
<organism evidence="3 4">
    <name type="scientific">Pseudonocardia cypriaca</name>
    <dbReference type="NCBI Taxonomy" id="882449"/>
    <lineage>
        <taxon>Bacteria</taxon>
        <taxon>Bacillati</taxon>
        <taxon>Actinomycetota</taxon>
        <taxon>Actinomycetes</taxon>
        <taxon>Pseudonocardiales</taxon>
        <taxon>Pseudonocardiaceae</taxon>
        <taxon>Pseudonocardia</taxon>
    </lineage>
</organism>
<dbReference type="OrthoDB" id="4156795at2"/>
<dbReference type="Pfam" id="PF00067">
    <property type="entry name" value="p450"/>
    <property type="match status" value="1"/>
</dbReference>
<evidence type="ECO:0000313" key="3">
    <source>
        <dbReference type="EMBL" id="TQM37847.1"/>
    </source>
</evidence>
<keyword evidence="2" id="KW-0560">Oxidoreductase</keyword>
<evidence type="ECO:0000256" key="1">
    <source>
        <dbReference type="ARBA" id="ARBA00010617"/>
    </source>
</evidence>
<dbReference type="PROSITE" id="PS00086">
    <property type="entry name" value="CYTOCHROME_P450"/>
    <property type="match status" value="1"/>
</dbReference>
<dbReference type="GO" id="GO:0004497">
    <property type="term" value="F:monooxygenase activity"/>
    <property type="evidence" value="ECO:0007669"/>
    <property type="project" value="UniProtKB-KW"/>
</dbReference>